<evidence type="ECO:0000313" key="2">
    <source>
        <dbReference type="Proteomes" id="UP000664144"/>
    </source>
</evidence>
<evidence type="ECO:0000313" key="1">
    <source>
        <dbReference type="EMBL" id="MBO0357061.1"/>
    </source>
</evidence>
<dbReference type="Proteomes" id="UP000664144">
    <property type="component" value="Unassembled WGS sequence"/>
</dbReference>
<reference evidence="1" key="1">
    <citation type="submission" date="2021-03" db="EMBL/GenBank/DDBJ databases">
        <authorList>
            <person name="Kim M.K."/>
        </authorList>
    </citation>
    <scope>NUCLEOTIDE SEQUENCE</scope>
    <source>
        <strain evidence="1">BT186</strain>
    </source>
</reference>
<name>A0A939ETM3_9BACT</name>
<dbReference type="Pfam" id="PF09837">
    <property type="entry name" value="DUF2064"/>
    <property type="match status" value="1"/>
</dbReference>
<dbReference type="InterPro" id="IPR018641">
    <property type="entry name" value="Trfase_1_rSAM/seldom-assoc"/>
</dbReference>
<sequence length="234" mass="25589">MTTAAPVAILLFTRSAAEEARHKRFVGHGPPGRNVSVAAQLIHHAQATAALAGVDVVCVDSSQQTGATFGERLADAMQQVFGLGYEQVLVIGNDCPQLAPHLLRQAVAAVRCGKTVLGPATDGGVYLLGISRRWFEQACWQALPWQTRHLGAALQQVCRQHKALVEFLPLLADVDNEQDLVRVLHQPLPRALRRRLRHICFAKPILRVSSSRRVRRLATTAQPHRGPPVTGTYC</sequence>
<organism evidence="1 2">
    <name type="scientific">Hymenobacter telluris</name>
    <dbReference type="NCBI Taxonomy" id="2816474"/>
    <lineage>
        <taxon>Bacteria</taxon>
        <taxon>Pseudomonadati</taxon>
        <taxon>Bacteroidota</taxon>
        <taxon>Cytophagia</taxon>
        <taxon>Cytophagales</taxon>
        <taxon>Hymenobacteraceae</taxon>
        <taxon>Hymenobacter</taxon>
    </lineage>
</organism>
<proteinExistence type="predicted"/>
<keyword evidence="2" id="KW-1185">Reference proteome</keyword>
<dbReference type="Gene3D" id="3.90.550.10">
    <property type="entry name" value="Spore Coat Polysaccharide Biosynthesis Protein SpsA, Chain A"/>
    <property type="match status" value="1"/>
</dbReference>
<dbReference type="AlphaFoldDB" id="A0A939ETM3"/>
<dbReference type="SUPFAM" id="SSF53448">
    <property type="entry name" value="Nucleotide-diphospho-sugar transferases"/>
    <property type="match status" value="1"/>
</dbReference>
<dbReference type="InterPro" id="IPR029044">
    <property type="entry name" value="Nucleotide-diphossugar_trans"/>
</dbReference>
<comment type="caution">
    <text evidence="1">The sequence shown here is derived from an EMBL/GenBank/DDBJ whole genome shotgun (WGS) entry which is preliminary data.</text>
</comment>
<dbReference type="PANTHER" id="PTHR36529">
    <property type="entry name" value="SLL1095 PROTEIN"/>
    <property type="match status" value="1"/>
</dbReference>
<protein>
    <submittedName>
        <fullName evidence="1">DUF2064 domain-containing protein</fullName>
    </submittedName>
</protein>
<dbReference type="EMBL" id="JAFLQZ010000002">
    <property type="protein sequence ID" value="MBO0357061.1"/>
    <property type="molecule type" value="Genomic_DNA"/>
</dbReference>
<dbReference type="PANTHER" id="PTHR36529:SF1">
    <property type="entry name" value="GLYCOSYLTRANSFERASE"/>
    <property type="match status" value="1"/>
</dbReference>
<accession>A0A939ETM3</accession>
<gene>
    <name evidence="1" type="ORF">J0X19_03810</name>
</gene>
<dbReference type="RefSeq" id="WP_206981373.1">
    <property type="nucleotide sequence ID" value="NZ_JAFLQZ010000002.1"/>
</dbReference>